<dbReference type="PATRIC" id="fig|1073377.4.peg.1660"/>
<proteinExistence type="predicted"/>
<accession>K1JP19</accession>
<dbReference type="RefSeq" id="WP_005301862.1">
    <property type="nucleotide sequence ID" value="NZ_AOBN01000009.1"/>
</dbReference>
<keyword evidence="2" id="KW-1185">Reference proteome</keyword>
<dbReference type="HOGENOM" id="CLU_810905_0_0_6"/>
<evidence type="ECO:0000313" key="2">
    <source>
        <dbReference type="Proteomes" id="UP000005149"/>
    </source>
</evidence>
<protein>
    <recommendedName>
        <fullName evidence="3">CD-NTase associated protein 4-like DNA endonuclease domain-containing protein</fullName>
    </recommendedName>
</protein>
<dbReference type="EMBL" id="AGWR01000014">
    <property type="protein sequence ID" value="EKB28378.1"/>
    <property type="molecule type" value="Genomic_DNA"/>
</dbReference>
<evidence type="ECO:0008006" key="3">
    <source>
        <dbReference type="Google" id="ProtNLM"/>
    </source>
</evidence>
<comment type="caution">
    <text evidence="1">The sequence shown here is derived from an EMBL/GenBank/DDBJ whole genome shotgun (WGS) entry which is preliminary data.</text>
</comment>
<evidence type="ECO:0000313" key="1">
    <source>
        <dbReference type="EMBL" id="EKB28378.1"/>
    </source>
</evidence>
<dbReference type="Proteomes" id="UP000005149">
    <property type="component" value="Unassembled WGS sequence"/>
</dbReference>
<sequence>MYTFKNTEINNKRASDFETKAMLYLLGMRSDSSEIDLITVDCFNDVTGISENFEKLWDVQSKNHGSLPPSKIGESLSTLYDNYISSITFFEYILFIPKLTRNYLKNEALNIYDYNNIHDKQKAGIERKLKEKINGNQSELEPPLFKDFLSRVTFVEDTKRTSTYIKQLSQFKSKSTVPEDIYNRIFNEIRDAQTVLKNSYIENQQIHSPSEVLKFNRHITKSEINTLLISRLVGIDIFSFPGIPLSYLSHVKNMDEEEIKDLLQECNENLSRAFFDKNGCRDFWKLSERIIKILKSDLTNTIQNVLDELNNTTKIKTPYLTQDTILYMISLIKTGLNNANT</sequence>
<dbReference type="AlphaFoldDB" id="K1JP19"/>
<name>K1JP19_9GAMM</name>
<reference evidence="1 2" key="1">
    <citation type="submission" date="2012-06" db="EMBL/GenBank/DDBJ databases">
        <title>The Genome Sequence of Aeromonas hydrophila SSU.</title>
        <authorList>
            <consortium name="The Broad Institute Genome Sequencing Platform"/>
            <person name="Earl A."/>
            <person name="Ward D."/>
            <person name="Feldgarden M."/>
            <person name="Gevers D."/>
            <person name="Chopra A."/>
            <person name="Walker B."/>
            <person name="Young S.K."/>
            <person name="Zeng Q."/>
            <person name="Gargeya S."/>
            <person name="Fitzgerald M."/>
            <person name="Haas B."/>
            <person name="Abouelleil A."/>
            <person name="Alvarado L."/>
            <person name="Arachchi H.M."/>
            <person name="Berlin A.M."/>
            <person name="Chapman S.B."/>
            <person name="Goldberg J."/>
            <person name="Griggs A."/>
            <person name="Gujja S."/>
            <person name="Hansen M."/>
            <person name="Howarth C."/>
            <person name="Imamovic A."/>
            <person name="Larimer J."/>
            <person name="McCowan C."/>
            <person name="Montmayeur A."/>
            <person name="Murphy C."/>
            <person name="Neiman D."/>
            <person name="Pearson M."/>
            <person name="Priest M."/>
            <person name="Roberts A."/>
            <person name="Saif S."/>
            <person name="Shea T."/>
            <person name="Sisk P."/>
            <person name="Sykes S."/>
            <person name="Wortman J."/>
            <person name="Nusbaum C."/>
            <person name="Birren B."/>
        </authorList>
    </citation>
    <scope>NUCLEOTIDE SEQUENCE [LARGE SCALE GENOMIC DNA]</scope>
    <source>
        <strain evidence="1 2">SSU</strain>
    </source>
</reference>
<organism evidence="1 2">
    <name type="scientific">Aeromonas dhakensis</name>
    <dbReference type="NCBI Taxonomy" id="196024"/>
    <lineage>
        <taxon>Bacteria</taxon>
        <taxon>Pseudomonadati</taxon>
        <taxon>Pseudomonadota</taxon>
        <taxon>Gammaproteobacteria</taxon>
        <taxon>Aeromonadales</taxon>
        <taxon>Aeromonadaceae</taxon>
        <taxon>Aeromonas</taxon>
    </lineage>
</organism>
<gene>
    <name evidence="1" type="ORF">HMPREF1171_01612</name>
</gene>